<accession>A0A0M5KRU8</accession>
<dbReference type="RefSeq" id="WP_053820148.1">
    <property type="nucleotide sequence ID" value="NZ_CP006911.1"/>
</dbReference>
<dbReference type="Pfam" id="PF04227">
    <property type="entry name" value="Indigoidine_A"/>
    <property type="match status" value="1"/>
</dbReference>
<evidence type="ECO:0000256" key="4">
    <source>
        <dbReference type="ARBA" id="ARBA00023239"/>
    </source>
</evidence>
<dbReference type="GO" id="GO:0046872">
    <property type="term" value="F:metal ion binding"/>
    <property type="evidence" value="ECO:0007669"/>
    <property type="project" value="UniProtKB-KW"/>
</dbReference>
<dbReference type="InterPro" id="IPR007342">
    <property type="entry name" value="PsuG"/>
</dbReference>
<evidence type="ECO:0000313" key="7">
    <source>
        <dbReference type="EMBL" id="ALE01940.1"/>
    </source>
</evidence>
<feature type="active site" description="Nucleophile" evidence="6">
    <location>
        <position position="161"/>
    </location>
</feature>
<evidence type="ECO:0000256" key="6">
    <source>
        <dbReference type="HAMAP-Rule" id="MF_01876"/>
    </source>
</evidence>
<evidence type="ECO:0000313" key="8">
    <source>
        <dbReference type="Proteomes" id="UP000068905"/>
    </source>
</evidence>
<gene>
    <name evidence="6" type="primary">psuG</name>
    <name evidence="7" type="ORF">W908_04820</name>
</gene>
<dbReference type="EC" id="4.2.1.70" evidence="6"/>
<evidence type="ECO:0000256" key="3">
    <source>
        <dbReference type="ARBA" id="ARBA00023211"/>
    </source>
</evidence>
<comment type="subunit">
    <text evidence="6">Homotrimer.</text>
</comment>
<dbReference type="PANTHER" id="PTHR42909">
    <property type="entry name" value="ZGC:136858"/>
    <property type="match status" value="1"/>
</dbReference>
<keyword evidence="1 6" id="KW-0479">Metal-binding</keyword>
<evidence type="ECO:0000256" key="1">
    <source>
        <dbReference type="ARBA" id="ARBA00022723"/>
    </source>
</evidence>
<evidence type="ECO:0000256" key="5">
    <source>
        <dbReference type="ARBA" id="ARBA00023295"/>
    </source>
</evidence>
<comment type="catalytic activity">
    <reaction evidence="6">
        <text>D-ribose 5-phosphate + uracil = psi-UMP + H2O</text>
        <dbReference type="Rhea" id="RHEA:18337"/>
        <dbReference type="ChEBI" id="CHEBI:15377"/>
        <dbReference type="ChEBI" id="CHEBI:17568"/>
        <dbReference type="ChEBI" id="CHEBI:58380"/>
        <dbReference type="ChEBI" id="CHEBI:78346"/>
        <dbReference type="EC" id="4.2.1.70"/>
    </reaction>
</comment>
<dbReference type="Gene3D" id="3.40.1790.10">
    <property type="entry name" value="Indigoidine synthase domain"/>
    <property type="match status" value="1"/>
</dbReference>
<feature type="binding site" evidence="6">
    <location>
        <position position="108"/>
    </location>
    <ligand>
        <name>substrate</name>
    </ligand>
</feature>
<keyword evidence="2 6" id="KW-0378">Hydrolase</keyword>
<dbReference type="SUPFAM" id="SSF110581">
    <property type="entry name" value="Indigoidine synthase A-like"/>
    <property type="match status" value="1"/>
</dbReference>
<keyword evidence="8" id="KW-1185">Reference proteome</keyword>
<feature type="binding site" evidence="6">
    <location>
        <position position="140"/>
    </location>
    <ligand>
        <name>Mn(2+)</name>
        <dbReference type="ChEBI" id="CHEBI:29035"/>
    </ligand>
</feature>
<dbReference type="PANTHER" id="PTHR42909:SF1">
    <property type="entry name" value="CARBOHYDRATE KINASE PFKB DOMAIN-CONTAINING PROTEIN"/>
    <property type="match status" value="1"/>
</dbReference>
<dbReference type="GO" id="GO:0005737">
    <property type="term" value="C:cytoplasm"/>
    <property type="evidence" value="ECO:0007669"/>
    <property type="project" value="TreeGrafter"/>
</dbReference>
<sequence length="306" mass="33059">MKFSDYLDFHPDVEEAIKNGEPIVALESTIISHGMPYPKNIETAMMVEETVRSNKAVPATIAIINGRLKVGLTHEEIEFLATNDEVRKVSRRDLAITVSQKQSGSTTVAATMIIAKLAEIAVFATGGIGGVHRGAEKTLDISADLEELANTNVCVVCAGAKAILDIGLTLEYLETKGVPVIGYKTTELPAFYSSESGFDVDYKIDSALEIAEILRTKWSLGIDGGVLVTNPIPVGYELESSIMNEAINQAIIEAEKEHITGKKITPFLLSKVSEITEGKSLDANIKLIQNNANLAAKIALHYSKQD</sequence>
<feature type="binding site" evidence="6">
    <location>
        <position position="88"/>
    </location>
    <ligand>
        <name>substrate</name>
    </ligand>
</feature>
<name>A0A0M5KRU8_9GAMM</name>
<dbReference type="EMBL" id="CP006911">
    <property type="protein sequence ID" value="ALE01940.1"/>
    <property type="molecule type" value="Genomic_DNA"/>
</dbReference>
<dbReference type="GO" id="GO:0016798">
    <property type="term" value="F:hydrolase activity, acting on glycosyl bonds"/>
    <property type="evidence" value="ECO:0007669"/>
    <property type="project" value="UniProtKB-KW"/>
</dbReference>
<dbReference type="GO" id="GO:0004730">
    <property type="term" value="F:pseudouridylate synthase activity"/>
    <property type="evidence" value="ECO:0007669"/>
    <property type="project" value="UniProtKB-UniRule"/>
</dbReference>
<dbReference type="AlphaFoldDB" id="A0A0M5KRU8"/>
<keyword evidence="5 6" id="KW-0326">Glycosidase</keyword>
<dbReference type="KEGG" id="tsn:W908_04820"/>
<reference evidence="7 8" key="1">
    <citation type="journal article" date="2015" name="Genome Announc.">
        <title>Genome Sequence of 'Candidatus Thioglobus singularis' Strain PS1, a Mixotroph from the SUP05 Clade of Marine Gammaproteobacteria.</title>
        <authorList>
            <person name="Marshall K.T."/>
            <person name="Morris R.M."/>
        </authorList>
    </citation>
    <scope>NUCLEOTIDE SEQUENCE [LARGE SCALE GENOMIC DNA]</scope>
    <source>
        <strain evidence="7 8">PS1</strain>
    </source>
</reference>
<keyword evidence="3 6" id="KW-0464">Manganese</keyword>
<feature type="binding site" evidence="6">
    <location>
        <begin position="142"/>
        <end position="144"/>
    </location>
    <ligand>
        <name>substrate</name>
    </ligand>
</feature>
<keyword evidence="4 6" id="KW-0456">Lyase</keyword>
<dbReference type="GO" id="GO:0046113">
    <property type="term" value="P:nucleobase catabolic process"/>
    <property type="evidence" value="ECO:0007669"/>
    <property type="project" value="UniProtKB-UniRule"/>
</dbReference>
<dbReference type="PATRIC" id="fig|1125411.7.peg.946"/>
<feature type="active site" description="Proton donor" evidence="6">
    <location>
        <position position="27"/>
    </location>
</feature>
<comment type="similarity">
    <text evidence="6">Belongs to the pseudouridine-5'-phosphate glycosidase family.</text>
</comment>
<dbReference type="Proteomes" id="UP000068905">
    <property type="component" value="Chromosome"/>
</dbReference>
<evidence type="ECO:0000256" key="2">
    <source>
        <dbReference type="ARBA" id="ARBA00022801"/>
    </source>
</evidence>
<protein>
    <recommendedName>
        <fullName evidence="6">Pseudouridine-5'-phosphate glycosidase</fullName>
        <shortName evidence="6">PsiMP glycosidase</shortName>
        <ecNumber evidence="6">4.2.1.70</ecNumber>
    </recommendedName>
</protein>
<dbReference type="HAMAP" id="MF_01876">
    <property type="entry name" value="PsiMP_glycosidase"/>
    <property type="match status" value="1"/>
</dbReference>
<dbReference type="InterPro" id="IPR022830">
    <property type="entry name" value="Indigdn_synthA-like"/>
</dbReference>
<organism evidence="7 8">
    <name type="scientific">Candidatus Pseudothioglobus singularis PS1</name>
    <dbReference type="NCBI Taxonomy" id="1125411"/>
    <lineage>
        <taxon>Bacteria</taxon>
        <taxon>Pseudomonadati</taxon>
        <taxon>Pseudomonadota</taxon>
        <taxon>Gammaproteobacteria</taxon>
        <taxon>Candidatus Pseudothioglobaceae</taxon>
        <taxon>Candidatus Pseudothioglobus</taxon>
    </lineage>
</organism>
<comment type="cofactor">
    <cofactor evidence="6">
        <name>Mn(2+)</name>
        <dbReference type="ChEBI" id="CHEBI:29035"/>
    </cofactor>
    <text evidence="6">Binds 1 Mn(2+) ion per subunit.</text>
</comment>
<dbReference type="STRING" id="1125411.W908_04820"/>
<comment type="function">
    <text evidence="6">Catalyzes the reversible cleavage of pseudouridine 5'-phosphate (PsiMP) to ribose 5-phosphate and uracil. Functions biologically in the cleavage direction, as part of a pseudouridine degradation pathway.</text>
</comment>
<dbReference type="OrthoDB" id="9805870at2"/>
<proteinExistence type="inferred from homology"/>